<dbReference type="InParanoid" id="A0A0C3EEN4"/>
<name>A0A0C3EEN4_9AGAM</name>
<evidence type="ECO:0000313" key="1">
    <source>
        <dbReference type="EMBL" id="KIM66764.1"/>
    </source>
</evidence>
<dbReference type="OrthoDB" id="3141012at2759"/>
<accession>A0A0C3EEN4</accession>
<dbReference type="EMBL" id="KN822015">
    <property type="protein sequence ID" value="KIM66764.1"/>
    <property type="molecule type" value="Genomic_DNA"/>
</dbReference>
<reference evidence="2" key="2">
    <citation type="submission" date="2015-01" db="EMBL/GenBank/DDBJ databases">
        <title>Evolutionary Origins and Diversification of the Mycorrhizal Mutualists.</title>
        <authorList>
            <consortium name="DOE Joint Genome Institute"/>
            <consortium name="Mycorrhizal Genomics Consortium"/>
            <person name="Kohler A."/>
            <person name="Kuo A."/>
            <person name="Nagy L.G."/>
            <person name="Floudas D."/>
            <person name="Copeland A."/>
            <person name="Barry K.W."/>
            <person name="Cichocki N."/>
            <person name="Veneault-Fourrey C."/>
            <person name="LaButti K."/>
            <person name="Lindquist E.A."/>
            <person name="Lipzen A."/>
            <person name="Lundell T."/>
            <person name="Morin E."/>
            <person name="Murat C."/>
            <person name="Riley R."/>
            <person name="Ohm R."/>
            <person name="Sun H."/>
            <person name="Tunlid A."/>
            <person name="Henrissat B."/>
            <person name="Grigoriev I.V."/>
            <person name="Hibbett D.S."/>
            <person name="Martin F."/>
        </authorList>
    </citation>
    <scope>NUCLEOTIDE SEQUENCE [LARGE SCALE GENOMIC DNA]</scope>
    <source>
        <strain evidence="2">Foug A</strain>
    </source>
</reference>
<protein>
    <submittedName>
        <fullName evidence="1">Uncharacterized protein</fullName>
    </submittedName>
</protein>
<dbReference type="Proteomes" id="UP000053989">
    <property type="component" value="Unassembled WGS sequence"/>
</dbReference>
<proteinExistence type="predicted"/>
<gene>
    <name evidence="1" type="ORF">SCLCIDRAFT_253358</name>
</gene>
<evidence type="ECO:0000313" key="2">
    <source>
        <dbReference type="Proteomes" id="UP000053989"/>
    </source>
</evidence>
<sequence length="68" mass="7782">MSFLWKTTNCCKRPDSPCDVLTIDCGPLSPKVYLPTEALLGRVMEQFLTHHLIGRYPLIFGPWSMVRT</sequence>
<dbReference type="STRING" id="1036808.A0A0C3EEN4"/>
<keyword evidence="2" id="KW-1185">Reference proteome</keyword>
<organism evidence="1 2">
    <name type="scientific">Scleroderma citrinum Foug A</name>
    <dbReference type="NCBI Taxonomy" id="1036808"/>
    <lineage>
        <taxon>Eukaryota</taxon>
        <taxon>Fungi</taxon>
        <taxon>Dikarya</taxon>
        <taxon>Basidiomycota</taxon>
        <taxon>Agaricomycotina</taxon>
        <taxon>Agaricomycetes</taxon>
        <taxon>Agaricomycetidae</taxon>
        <taxon>Boletales</taxon>
        <taxon>Sclerodermatineae</taxon>
        <taxon>Sclerodermataceae</taxon>
        <taxon>Scleroderma</taxon>
    </lineage>
</organism>
<dbReference type="AlphaFoldDB" id="A0A0C3EEN4"/>
<reference evidence="1 2" key="1">
    <citation type="submission" date="2014-04" db="EMBL/GenBank/DDBJ databases">
        <authorList>
            <consortium name="DOE Joint Genome Institute"/>
            <person name="Kuo A."/>
            <person name="Kohler A."/>
            <person name="Nagy L.G."/>
            <person name="Floudas D."/>
            <person name="Copeland A."/>
            <person name="Barry K.W."/>
            <person name="Cichocki N."/>
            <person name="Veneault-Fourrey C."/>
            <person name="LaButti K."/>
            <person name="Lindquist E.A."/>
            <person name="Lipzen A."/>
            <person name="Lundell T."/>
            <person name="Morin E."/>
            <person name="Murat C."/>
            <person name="Sun H."/>
            <person name="Tunlid A."/>
            <person name="Henrissat B."/>
            <person name="Grigoriev I.V."/>
            <person name="Hibbett D.S."/>
            <person name="Martin F."/>
            <person name="Nordberg H.P."/>
            <person name="Cantor M.N."/>
            <person name="Hua S.X."/>
        </authorList>
    </citation>
    <scope>NUCLEOTIDE SEQUENCE [LARGE SCALE GENOMIC DNA]</scope>
    <source>
        <strain evidence="1 2">Foug A</strain>
    </source>
</reference>
<dbReference type="HOGENOM" id="CLU_191883_0_0_1"/>